<organism evidence="3 4">
    <name type="scientific">Pseudoleptotrichia goodfellowii</name>
    <dbReference type="NCBI Taxonomy" id="157692"/>
    <lineage>
        <taxon>Bacteria</taxon>
        <taxon>Fusobacteriati</taxon>
        <taxon>Fusobacteriota</taxon>
        <taxon>Fusobacteriia</taxon>
        <taxon>Fusobacteriales</taxon>
        <taxon>Leptotrichiaceae</taxon>
        <taxon>Pseudoleptotrichia</taxon>
    </lineage>
</organism>
<dbReference type="Pfam" id="PF00892">
    <property type="entry name" value="EamA"/>
    <property type="match status" value="2"/>
</dbReference>
<dbReference type="RefSeq" id="WP_006807817.1">
    <property type="nucleotide sequence ID" value="NZ_AP019822.1"/>
</dbReference>
<dbReference type="PANTHER" id="PTHR12715:SF4">
    <property type="entry name" value="EAMA DOMAIN-CONTAINING PROTEIN"/>
    <property type="match status" value="1"/>
</dbReference>
<keyword evidence="1" id="KW-0472">Membrane</keyword>
<gene>
    <name evidence="3" type="ORF">JCM16774_0174</name>
</gene>
<evidence type="ECO:0000256" key="1">
    <source>
        <dbReference type="SAM" id="Phobius"/>
    </source>
</evidence>
<feature type="transmembrane region" description="Helical" evidence="1">
    <location>
        <begin position="129"/>
        <end position="150"/>
    </location>
</feature>
<reference evidence="3 4" key="1">
    <citation type="submission" date="2019-07" db="EMBL/GenBank/DDBJ databases">
        <title>Complete Genome Sequence of Leptotrichia goodfellowii Strain JCM 16774.</title>
        <authorList>
            <person name="Watanabe S."/>
            <person name="Cui L."/>
        </authorList>
    </citation>
    <scope>NUCLEOTIDE SEQUENCE [LARGE SCALE GENOMIC DNA]</scope>
    <source>
        <strain evidence="3 4">JCM16774</strain>
    </source>
</reference>
<evidence type="ECO:0000313" key="4">
    <source>
        <dbReference type="Proteomes" id="UP000321606"/>
    </source>
</evidence>
<evidence type="ECO:0000313" key="3">
    <source>
        <dbReference type="EMBL" id="BBM35267.1"/>
    </source>
</evidence>
<dbReference type="InterPro" id="IPR037185">
    <property type="entry name" value="EmrE-like"/>
</dbReference>
<dbReference type="EMBL" id="AP019822">
    <property type="protein sequence ID" value="BBM35267.1"/>
    <property type="molecule type" value="Genomic_DNA"/>
</dbReference>
<feature type="transmembrane region" description="Helical" evidence="1">
    <location>
        <begin position="216"/>
        <end position="236"/>
    </location>
</feature>
<dbReference type="Proteomes" id="UP000321606">
    <property type="component" value="Chromosome"/>
</dbReference>
<feature type="transmembrane region" description="Helical" evidence="1">
    <location>
        <begin position="42"/>
        <end position="61"/>
    </location>
</feature>
<dbReference type="PANTHER" id="PTHR12715">
    <property type="entry name" value="TRANSPORTER, DRUG/METABOLITE EXPORTER FAMILY"/>
    <property type="match status" value="1"/>
</dbReference>
<sequence length="296" mass="33038">MKKINLKFDNNRKAELLAFITVFFWAVSVVFTKVGTEYYDSTTLAVLRYSFAFLMLVIFMVVKKIKLPKLKDFPMFFLAGGVGIAFHMITFNKGVSTLSSATSSILLACTPIFTSVLSVIFLKEKINLYCWISIFISFSGIIVLTLWEGVFSFNEGIFWMLLAAFLLAVYNIMQKSFSDKYSGTEATIYSISAGAIVLMVYSPGSLREIPKMNINQFSVIFFMAFLATVVAYICWGKALEMADSAGEIANFMFLGPFISTLTGIIFLNEKLMLSTIVGGILILIGITGFNKFKQTK</sequence>
<dbReference type="KEGG" id="lgo:JCM16774_0174"/>
<evidence type="ECO:0000259" key="2">
    <source>
        <dbReference type="Pfam" id="PF00892"/>
    </source>
</evidence>
<feature type="transmembrane region" description="Helical" evidence="1">
    <location>
        <begin position="156"/>
        <end position="174"/>
    </location>
</feature>
<feature type="domain" description="EamA" evidence="2">
    <location>
        <begin position="156"/>
        <end position="288"/>
    </location>
</feature>
<feature type="transmembrane region" description="Helical" evidence="1">
    <location>
        <begin position="273"/>
        <end position="292"/>
    </location>
</feature>
<dbReference type="InterPro" id="IPR000620">
    <property type="entry name" value="EamA_dom"/>
</dbReference>
<dbReference type="GO" id="GO:0016020">
    <property type="term" value="C:membrane"/>
    <property type="evidence" value="ECO:0007669"/>
    <property type="project" value="InterPro"/>
</dbReference>
<accession>A0A510J7V2</accession>
<feature type="transmembrane region" description="Helical" evidence="1">
    <location>
        <begin position="103"/>
        <end position="122"/>
    </location>
</feature>
<feature type="domain" description="EamA" evidence="2">
    <location>
        <begin position="13"/>
        <end position="145"/>
    </location>
</feature>
<name>A0A510J7V2_9FUSO</name>
<feature type="transmembrane region" description="Helical" evidence="1">
    <location>
        <begin position="73"/>
        <end position="91"/>
    </location>
</feature>
<dbReference type="InterPro" id="IPR052756">
    <property type="entry name" value="Alkyne_AA_exporter"/>
</dbReference>
<keyword evidence="1" id="KW-1133">Transmembrane helix</keyword>
<dbReference type="STRING" id="714315.GCA_000516535_00188"/>
<feature type="transmembrane region" description="Helical" evidence="1">
    <location>
        <begin position="186"/>
        <end position="204"/>
    </location>
</feature>
<protein>
    <submittedName>
        <fullName evidence="3">Putative membrane protein</fullName>
    </submittedName>
</protein>
<dbReference type="AlphaFoldDB" id="A0A510J7V2"/>
<feature type="transmembrane region" description="Helical" evidence="1">
    <location>
        <begin position="248"/>
        <end position="267"/>
    </location>
</feature>
<dbReference type="SUPFAM" id="SSF103481">
    <property type="entry name" value="Multidrug resistance efflux transporter EmrE"/>
    <property type="match status" value="2"/>
</dbReference>
<keyword evidence="1" id="KW-0812">Transmembrane</keyword>
<proteinExistence type="predicted"/>